<dbReference type="Proteomes" id="UP000594638">
    <property type="component" value="Unassembled WGS sequence"/>
</dbReference>
<protein>
    <submittedName>
        <fullName evidence="1">Uncharacterized protein</fullName>
    </submittedName>
</protein>
<evidence type="ECO:0000313" key="1">
    <source>
        <dbReference type="EMBL" id="CAA2991037.1"/>
    </source>
</evidence>
<name>A0A8S0SFV0_OLEEU</name>
<keyword evidence="2" id="KW-1185">Reference proteome</keyword>
<dbReference type="AlphaFoldDB" id="A0A8S0SFV0"/>
<organism evidence="1 2">
    <name type="scientific">Olea europaea subsp. europaea</name>
    <dbReference type="NCBI Taxonomy" id="158383"/>
    <lineage>
        <taxon>Eukaryota</taxon>
        <taxon>Viridiplantae</taxon>
        <taxon>Streptophyta</taxon>
        <taxon>Embryophyta</taxon>
        <taxon>Tracheophyta</taxon>
        <taxon>Spermatophyta</taxon>
        <taxon>Magnoliopsida</taxon>
        <taxon>eudicotyledons</taxon>
        <taxon>Gunneridae</taxon>
        <taxon>Pentapetalae</taxon>
        <taxon>asterids</taxon>
        <taxon>lamiids</taxon>
        <taxon>Lamiales</taxon>
        <taxon>Oleaceae</taxon>
        <taxon>Oleeae</taxon>
        <taxon>Olea</taxon>
    </lineage>
</organism>
<comment type="caution">
    <text evidence="1">The sequence shown here is derived from an EMBL/GenBank/DDBJ whole genome shotgun (WGS) entry which is preliminary data.</text>
</comment>
<evidence type="ECO:0000313" key="2">
    <source>
        <dbReference type="Proteomes" id="UP000594638"/>
    </source>
</evidence>
<reference evidence="1 2" key="1">
    <citation type="submission" date="2019-12" db="EMBL/GenBank/DDBJ databases">
        <authorList>
            <person name="Alioto T."/>
            <person name="Alioto T."/>
            <person name="Gomez Garrido J."/>
        </authorList>
    </citation>
    <scope>NUCLEOTIDE SEQUENCE [LARGE SCALE GENOMIC DNA]</scope>
</reference>
<dbReference type="Gramene" id="OE9A038483T1">
    <property type="protein sequence ID" value="OE9A038483C1"/>
    <property type="gene ID" value="OE9A038483"/>
</dbReference>
<accession>A0A8S0SFV0</accession>
<sequence length="103" mass="11697">MRRNRFITYIMKTAKEAAAAAAAELAPRNEHTKFSEIKERGYIFKAFAVETMGTWSIESKEWTRESRDLNIFHPRKLVGPSREAMLHAFLDLGALPAEATLGE</sequence>
<proteinExistence type="predicted"/>
<feature type="non-terminal residue" evidence="1">
    <location>
        <position position="103"/>
    </location>
</feature>
<dbReference type="EMBL" id="CACTIH010004588">
    <property type="protein sequence ID" value="CAA2991037.1"/>
    <property type="molecule type" value="Genomic_DNA"/>
</dbReference>
<gene>
    <name evidence="1" type="ORF">OLEA9_A038483</name>
</gene>